<dbReference type="InterPro" id="IPR044068">
    <property type="entry name" value="CB"/>
</dbReference>
<evidence type="ECO:0000256" key="4">
    <source>
        <dbReference type="ARBA" id="ARBA00023172"/>
    </source>
</evidence>
<dbReference type="PROSITE" id="PS51898">
    <property type="entry name" value="TYR_RECOMBINASE"/>
    <property type="match status" value="1"/>
</dbReference>
<dbReference type="AlphaFoldDB" id="A0A1V1PC80"/>
<dbReference type="Proteomes" id="UP000189670">
    <property type="component" value="Unassembled WGS sequence"/>
</dbReference>
<dbReference type="InterPro" id="IPR013762">
    <property type="entry name" value="Integrase-like_cat_sf"/>
</dbReference>
<dbReference type="EMBL" id="ATBP01000139">
    <property type="protein sequence ID" value="ETR72522.1"/>
    <property type="molecule type" value="Genomic_DNA"/>
</dbReference>
<dbReference type="Pfam" id="PF00589">
    <property type="entry name" value="Phage_integrase"/>
    <property type="match status" value="1"/>
</dbReference>
<dbReference type="GO" id="GO:0015074">
    <property type="term" value="P:DNA integration"/>
    <property type="evidence" value="ECO:0007669"/>
    <property type="project" value="UniProtKB-KW"/>
</dbReference>
<dbReference type="InterPro" id="IPR011010">
    <property type="entry name" value="DNA_brk_join_enz"/>
</dbReference>
<evidence type="ECO:0000313" key="8">
    <source>
        <dbReference type="EMBL" id="ETR72522.1"/>
    </source>
</evidence>
<keyword evidence="4" id="KW-0233">DNA recombination</keyword>
<evidence type="ECO:0000256" key="3">
    <source>
        <dbReference type="ARBA" id="ARBA00023125"/>
    </source>
</evidence>
<protein>
    <submittedName>
        <fullName evidence="8">Tyrosine recombinase XerD</fullName>
    </submittedName>
</protein>
<evidence type="ECO:0000313" key="9">
    <source>
        <dbReference type="Proteomes" id="UP000189670"/>
    </source>
</evidence>
<evidence type="ECO:0000259" key="7">
    <source>
        <dbReference type="PROSITE" id="PS51900"/>
    </source>
</evidence>
<dbReference type="PANTHER" id="PTHR30349">
    <property type="entry name" value="PHAGE INTEGRASE-RELATED"/>
    <property type="match status" value="1"/>
</dbReference>
<organism evidence="8 9">
    <name type="scientific">Candidatus Magnetoglobus multicellularis str. Araruama</name>
    <dbReference type="NCBI Taxonomy" id="890399"/>
    <lineage>
        <taxon>Bacteria</taxon>
        <taxon>Pseudomonadati</taxon>
        <taxon>Thermodesulfobacteriota</taxon>
        <taxon>Desulfobacteria</taxon>
        <taxon>Desulfobacterales</taxon>
        <taxon>Desulfobacteraceae</taxon>
        <taxon>Candidatus Magnetoglobus</taxon>
    </lineage>
</organism>
<sequence>MSEVIQFIPDRQISIDEAIEEYLAYSQSIGTLSATSVFNRRCELVRFMRYCHNKQIQGVTEIKKHLVITYLGSLTIQNNSKKTIMMIMTAFFDYLVTEGLILDNLVANIKKPRTFLPEGDFLSLEEINRLFYAETNNTSEKLVDRNILLLSLFTVLCMRVAEAIQLVKTDVHLNERQVWVKRKGGKIARLPLNEDLVDRFNNWFDERVNFKNADKVPWVFVSTHGRQMTIRQARNVVTNALKKASISKRKCGPHLLRHSGATLYLKQGEDIKTIQYLLGHANLSTTSRYVHSDSDTLKNSINNCPSFGT</sequence>
<feature type="domain" description="Tyr recombinase" evidence="6">
    <location>
        <begin position="117"/>
        <end position="302"/>
    </location>
</feature>
<proteinExistence type="inferred from homology"/>
<dbReference type="Gene3D" id="1.10.443.10">
    <property type="entry name" value="Intergrase catalytic core"/>
    <property type="match status" value="1"/>
</dbReference>
<evidence type="ECO:0000256" key="1">
    <source>
        <dbReference type="ARBA" id="ARBA00008857"/>
    </source>
</evidence>
<evidence type="ECO:0000256" key="2">
    <source>
        <dbReference type="ARBA" id="ARBA00022908"/>
    </source>
</evidence>
<keyword evidence="2" id="KW-0229">DNA integration</keyword>
<accession>A0A1V1PC80</accession>
<reference evidence="9" key="1">
    <citation type="submission" date="2012-11" db="EMBL/GenBank/DDBJ databases">
        <authorList>
            <person name="Lucero-Rivera Y.E."/>
            <person name="Tovar-Ramirez D."/>
        </authorList>
    </citation>
    <scope>NUCLEOTIDE SEQUENCE [LARGE SCALE GENOMIC DNA]</scope>
    <source>
        <strain evidence="9">Araruama</strain>
    </source>
</reference>
<dbReference type="PROSITE" id="PS51900">
    <property type="entry name" value="CB"/>
    <property type="match status" value="1"/>
</dbReference>
<dbReference type="InterPro" id="IPR050090">
    <property type="entry name" value="Tyrosine_recombinase_XerCD"/>
</dbReference>
<comment type="caution">
    <text evidence="8">The sequence shown here is derived from an EMBL/GenBank/DDBJ whole genome shotgun (WGS) entry which is preliminary data.</text>
</comment>
<comment type="similarity">
    <text evidence="1">Belongs to the 'phage' integrase family.</text>
</comment>
<dbReference type="PANTHER" id="PTHR30349:SF64">
    <property type="entry name" value="PROPHAGE INTEGRASE INTD-RELATED"/>
    <property type="match status" value="1"/>
</dbReference>
<name>A0A1V1PC80_9BACT</name>
<dbReference type="InterPro" id="IPR010998">
    <property type="entry name" value="Integrase_recombinase_N"/>
</dbReference>
<dbReference type="Gene3D" id="1.10.150.130">
    <property type="match status" value="1"/>
</dbReference>
<dbReference type="InterPro" id="IPR002104">
    <property type="entry name" value="Integrase_catalytic"/>
</dbReference>
<keyword evidence="3 5" id="KW-0238">DNA-binding</keyword>
<evidence type="ECO:0000256" key="5">
    <source>
        <dbReference type="PROSITE-ProRule" id="PRU01248"/>
    </source>
</evidence>
<evidence type="ECO:0000259" key="6">
    <source>
        <dbReference type="PROSITE" id="PS51898"/>
    </source>
</evidence>
<feature type="domain" description="Core-binding (CB)" evidence="7">
    <location>
        <begin position="13"/>
        <end position="96"/>
    </location>
</feature>
<gene>
    <name evidence="8" type="ORF">OMM_01650</name>
</gene>
<dbReference type="SUPFAM" id="SSF56349">
    <property type="entry name" value="DNA breaking-rejoining enzymes"/>
    <property type="match status" value="1"/>
</dbReference>
<dbReference type="GO" id="GO:0006310">
    <property type="term" value="P:DNA recombination"/>
    <property type="evidence" value="ECO:0007669"/>
    <property type="project" value="UniProtKB-KW"/>
</dbReference>
<dbReference type="GO" id="GO:0003677">
    <property type="term" value="F:DNA binding"/>
    <property type="evidence" value="ECO:0007669"/>
    <property type="project" value="UniProtKB-UniRule"/>
</dbReference>